<comment type="caution">
    <text evidence="5">The sequence shown here is derived from an EMBL/GenBank/DDBJ whole genome shotgun (WGS) entry which is preliminary data.</text>
</comment>
<accession>A0A2T3HLC1</accession>
<dbReference type="InterPro" id="IPR000653">
    <property type="entry name" value="DegT/StrS_aminotransferase"/>
</dbReference>
<feature type="modified residue" description="N6-(pyridoxal phosphate)lysine" evidence="3">
    <location>
        <position position="197"/>
    </location>
</feature>
<dbReference type="Gene3D" id="3.40.640.10">
    <property type="entry name" value="Type I PLP-dependent aspartate aminotransferase-like (Major domain)"/>
    <property type="match status" value="1"/>
</dbReference>
<reference evidence="5 6" key="1">
    <citation type="submission" date="2018-03" db="EMBL/GenBank/DDBJ databases">
        <authorList>
            <person name="Keele B.F."/>
        </authorList>
    </citation>
    <scope>NUCLEOTIDE SEQUENCE [LARGE SCALE GENOMIC DNA]</scope>
    <source>
        <strain evidence="5 6">YL28-9</strain>
    </source>
</reference>
<dbReference type="InterPro" id="IPR015421">
    <property type="entry name" value="PyrdxlP-dep_Trfase_major"/>
</dbReference>
<dbReference type="OrthoDB" id="9804264at2"/>
<organism evidence="5 6">
    <name type="scientific">Pedobacter yulinensis</name>
    <dbReference type="NCBI Taxonomy" id="2126353"/>
    <lineage>
        <taxon>Bacteria</taxon>
        <taxon>Pseudomonadati</taxon>
        <taxon>Bacteroidota</taxon>
        <taxon>Sphingobacteriia</taxon>
        <taxon>Sphingobacteriales</taxon>
        <taxon>Sphingobacteriaceae</taxon>
        <taxon>Pedobacter</taxon>
    </lineage>
</organism>
<comment type="similarity">
    <text evidence="1 4">Belongs to the DegT/DnrJ/EryC1 family.</text>
</comment>
<dbReference type="InterPro" id="IPR015424">
    <property type="entry name" value="PyrdxlP-dep_Trfase"/>
</dbReference>
<dbReference type="RefSeq" id="WP_107215518.1">
    <property type="nucleotide sequence ID" value="NZ_KZ686269.1"/>
</dbReference>
<feature type="active site" description="Proton acceptor" evidence="2">
    <location>
        <position position="197"/>
    </location>
</feature>
<keyword evidence="3 4" id="KW-0663">Pyridoxal phosphate</keyword>
<dbReference type="SUPFAM" id="SSF53383">
    <property type="entry name" value="PLP-dependent transferases"/>
    <property type="match status" value="1"/>
</dbReference>
<dbReference type="Gene3D" id="3.90.1150.10">
    <property type="entry name" value="Aspartate Aminotransferase, domain 1"/>
    <property type="match status" value="1"/>
</dbReference>
<sequence length="413" mass="45446">MNISFSPPFIDQQVIDEVLDTLHTNWITSGPKVKALEDELMAITGSPAAICVNSWTSGAIMALNWFGVGPGDEVIVPAYSYCATALCVLHCGATPVMVDILDDLTINPEAVLARITPRTKAIIAVDIAGLPCHYNRLNELIHAKDVRDLFVPASVKQADLGRILLISDAAHSIGASYQGRPAALMSDMTIFSFHAVKNVTTGEGGCICLNLPAGFDVATESRYLKMLSLNGQSKDAFTKSQGGSWRYDILFKGFKMNMPDICAAIGLAQLRQYTAVLLPMRKKIYHKYLSAFMAQDWFIPPVYADGIRESSCHLFALRIRGISEEVRDELIAELALSGIQANVHFIPMPMLTYFESLGYQIADYPESRRQFAWEISLPIYPQLRDEETDFVIDCVLDAVNAKIGSVEVPALTD</sequence>
<proteinExistence type="inferred from homology"/>
<dbReference type="Pfam" id="PF01041">
    <property type="entry name" value="DegT_DnrJ_EryC1"/>
    <property type="match status" value="1"/>
</dbReference>
<evidence type="ECO:0000256" key="3">
    <source>
        <dbReference type="PIRSR" id="PIRSR000390-2"/>
    </source>
</evidence>
<gene>
    <name evidence="5" type="ORF">C7T94_11745</name>
</gene>
<dbReference type="PANTHER" id="PTHR30244:SF34">
    <property type="entry name" value="DTDP-4-AMINO-4,6-DIDEOXYGALACTOSE TRANSAMINASE"/>
    <property type="match status" value="1"/>
</dbReference>
<dbReference type="GO" id="GO:0030170">
    <property type="term" value="F:pyridoxal phosphate binding"/>
    <property type="evidence" value="ECO:0007669"/>
    <property type="project" value="TreeGrafter"/>
</dbReference>
<evidence type="ECO:0000313" key="6">
    <source>
        <dbReference type="Proteomes" id="UP000240912"/>
    </source>
</evidence>
<keyword evidence="6" id="KW-1185">Reference proteome</keyword>
<dbReference type="EMBL" id="PYLS01000005">
    <property type="protein sequence ID" value="PST83258.1"/>
    <property type="molecule type" value="Genomic_DNA"/>
</dbReference>
<dbReference type="CDD" id="cd00616">
    <property type="entry name" value="AHBA_syn"/>
    <property type="match status" value="1"/>
</dbReference>
<dbReference type="PIRSF" id="PIRSF000390">
    <property type="entry name" value="PLP_StrS"/>
    <property type="match status" value="1"/>
</dbReference>
<evidence type="ECO:0000256" key="1">
    <source>
        <dbReference type="ARBA" id="ARBA00037999"/>
    </source>
</evidence>
<dbReference type="InterPro" id="IPR015422">
    <property type="entry name" value="PyrdxlP-dep_Trfase_small"/>
</dbReference>
<dbReference type="Proteomes" id="UP000240912">
    <property type="component" value="Unassembled WGS sequence"/>
</dbReference>
<evidence type="ECO:0000256" key="4">
    <source>
        <dbReference type="RuleBase" id="RU004508"/>
    </source>
</evidence>
<evidence type="ECO:0000313" key="5">
    <source>
        <dbReference type="EMBL" id="PST83258.1"/>
    </source>
</evidence>
<protein>
    <submittedName>
        <fullName evidence="5">Capsular biosynthesis protein</fullName>
    </submittedName>
</protein>
<name>A0A2T3HLC1_9SPHI</name>
<evidence type="ECO:0000256" key="2">
    <source>
        <dbReference type="PIRSR" id="PIRSR000390-1"/>
    </source>
</evidence>
<dbReference type="AlphaFoldDB" id="A0A2T3HLC1"/>
<dbReference type="GO" id="GO:0000271">
    <property type="term" value="P:polysaccharide biosynthetic process"/>
    <property type="evidence" value="ECO:0007669"/>
    <property type="project" value="TreeGrafter"/>
</dbReference>
<dbReference type="GO" id="GO:0008483">
    <property type="term" value="F:transaminase activity"/>
    <property type="evidence" value="ECO:0007669"/>
    <property type="project" value="TreeGrafter"/>
</dbReference>
<dbReference type="PANTHER" id="PTHR30244">
    <property type="entry name" value="TRANSAMINASE"/>
    <property type="match status" value="1"/>
</dbReference>